<dbReference type="PANTHER" id="PTHR31528:SF15">
    <property type="entry name" value="RIBOFLAVIN-BINDING PROTEIN RIBY"/>
    <property type="match status" value="1"/>
</dbReference>
<comment type="caution">
    <text evidence="2">The sequence shown here is derived from an EMBL/GenBank/DDBJ whole genome shotgun (WGS) entry which is preliminary data.</text>
</comment>
<name>A0ABT0CBJ2_THEVL</name>
<dbReference type="InterPro" id="IPR015168">
    <property type="entry name" value="SsuA/THI5"/>
</dbReference>
<feature type="domain" description="SsuA/THI5-like" evidence="1">
    <location>
        <begin position="61"/>
        <end position="271"/>
    </location>
</feature>
<sequence>MSIPKSSRRQFIQSAAAAASLIAAGGYGLQAKAQSRGPVLVSQGLAPLKYTLSWLPSSMDTPLVTAITKGYFADNGVEVTYERGFGSADSITKIAAGQYDLGEGDPYSMIEFNAKNPDVPLVAIYVHFNRSPFGIYTLEGRGITEPSQLVGKRLGAPAGDAPRRLWPVFARQVGIDPGSVEWLTMEPQLREPFLIQGRVDAISGFMTSAMPNLVRGGVSLNDITPFFYNDYGLDLYGNAIITRVELLQEKPEELKGFLNGYVKGWQDTIRDTDRNMFALLDKAKADGQVLDTTIEKLRLTLAMPRLFVTDEVREIGLGDVVPSRMESSIAQVVDGFGLPTKPSLEQVFDGSLLPPKSERMIS</sequence>
<dbReference type="InterPro" id="IPR006311">
    <property type="entry name" value="TAT_signal"/>
</dbReference>
<organism evidence="2 3">
    <name type="scientific">Thermostichus vulcanus str. 'Rupite'</name>
    <dbReference type="NCBI Taxonomy" id="2813851"/>
    <lineage>
        <taxon>Bacteria</taxon>
        <taxon>Bacillati</taxon>
        <taxon>Cyanobacteriota</taxon>
        <taxon>Cyanophyceae</taxon>
        <taxon>Thermostichales</taxon>
        <taxon>Thermostichaceae</taxon>
        <taxon>Thermostichus</taxon>
    </lineage>
</organism>
<reference evidence="2" key="1">
    <citation type="submission" date="2021-02" db="EMBL/GenBank/DDBJ databases">
        <title>The CRISPR/cas machinery reduction and long-range gene transfer in the hot spring cyanobacterium Synechococcus.</title>
        <authorList>
            <person name="Dvorak P."/>
            <person name="Jahodarova E."/>
            <person name="Hasler P."/>
            <person name="Poulickova A."/>
        </authorList>
    </citation>
    <scope>NUCLEOTIDE SEQUENCE</scope>
    <source>
        <strain evidence="2">Rupite</strain>
    </source>
</reference>
<dbReference type="PANTHER" id="PTHR31528">
    <property type="entry name" value="4-AMINO-5-HYDROXYMETHYL-2-METHYLPYRIMIDINE PHOSPHATE SYNTHASE THI11-RELATED"/>
    <property type="match status" value="1"/>
</dbReference>
<dbReference type="SUPFAM" id="SSF53850">
    <property type="entry name" value="Periplasmic binding protein-like II"/>
    <property type="match status" value="1"/>
</dbReference>
<keyword evidence="3" id="KW-1185">Reference proteome</keyword>
<dbReference type="InterPro" id="IPR027939">
    <property type="entry name" value="NMT1/THI5"/>
</dbReference>
<dbReference type="EMBL" id="JAFIRA010000022">
    <property type="protein sequence ID" value="MCJ2543157.1"/>
    <property type="molecule type" value="Genomic_DNA"/>
</dbReference>
<dbReference type="PROSITE" id="PS51318">
    <property type="entry name" value="TAT"/>
    <property type="match status" value="1"/>
</dbReference>
<gene>
    <name evidence="2" type="ORF">JX360_09600</name>
</gene>
<dbReference type="Proteomes" id="UP000830835">
    <property type="component" value="Unassembled WGS sequence"/>
</dbReference>
<evidence type="ECO:0000259" key="1">
    <source>
        <dbReference type="Pfam" id="PF09084"/>
    </source>
</evidence>
<protein>
    <submittedName>
        <fullName evidence="2">ABC transporter substrate-binding protein</fullName>
    </submittedName>
</protein>
<dbReference type="RefSeq" id="WP_244350435.1">
    <property type="nucleotide sequence ID" value="NZ_JAFIRA010000022.1"/>
</dbReference>
<evidence type="ECO:0000313" key="3">
    <source>
        <dbReference type="Proteomes" id="UP000830835"/>
    </source>
</evidence>
<evidence type="ECO:0000313" key="2">
    <source>
        <dbReference type="EMBL" id="MCJ2543157.1"/>
    </source>
</evidence>
<accession>A0ABT0CBJ2</accession>
<dbReference type="Gene3D" id="3.40.190.10">
    <property type="entry name" value="Periplasmic binding protein-like II"/>
    <property type="match status" value="2"/>
</dbReference>
<proteinExistence type="predicted"/>
<dbReference type="Pfam" id="PF09084">
    <property type="entry name" value="NMT1"/>
    <property type="match status" value="1"/>
</dbReference>